<gene>
    <name evidence="1" type="ORF">LEP1GSC108_3254</name>
</gene>
<comment type="caution">
    <text evidence="1">The sequence shown here is derived from an EMBL/GenBank/DDBJ whole genome shotgun (WGS) entry which is preliminary data.</text>
</comment>
<sequence length="191" mass="21083">MIEGRTMISAIVQAWKIGFPMYFPKSGTIESVNKIMKTLKVKIKDDFISEVTWTEPVVPMVGSKCLLVARDNMSERYTAFAFEKIDSLKTKVADQVEIEVSELKAFVNYKNMIKFTIDDTGLTLDLGMNKLKIKGDIDQEGNFKTTGKIDAKQEITAFAQSPASVGLSTHLTDYTDTPVGPSVSSKPKAGT</sequence>
<protein>
    <submittedName>
        <fullName evidence="1">Uncharacterized protein</fullName>
    </submittedName>
</protein>
<accession>M6QFN4</accession>
<dbReference type="Proteomes" id="UP000012118">
    <property type="component" value="Unassembled WGS sequence"/>
</dbReference>
<name>M6QFN4_9LEPT</name>
<evidence type="ECO:0000313" key="1">
    <source>
        <dbReference type="EMBL" id="EMN91308.1"/>
    </source>
</evidence>
<reference evidence="1 2" key="1">
    <citation type="submission" date="2013-01" db="EMBL/GenBank/DDBJ databases">
        <authorList>
            <person name="Harkins D.M."/>
            <person name="Durkin A.S."/>
            <person name="Brinkac L.M."/>
            <person name="Haft D.H."/>
            <person name="Selengut J.D."/>
            <person name="Sanka R."/>
            <person name="DePew J."/>
            <person name="Purushe J."/>
            <person name="Chanthongthip A."/>
            <person name="Lattana O."/>
            <person name="Phetsouvanh R."/>
            <person name="Newton P.N."/>
            <person name="Vinetz J.M."/>
            <person name="Sutton G.G."/>
            <person name="Nierman W.C."/>
            <person name="Fouts D.E."/>
        </authorList>
    </citation>
    <scope>NUCLEOTIDE SEQUENCE [LARGE SCALE GENOMIC DNA]</scope>
    <source>
        <strain evidence="1 2">UI 13098</strain>
    </source>
</reference>
<dbReference type="RefSeq" id="WP_004502813.1">
    <property type="nucleotide sequence ID" value="NZ_AHNU02000034.1"/>
</dbReference>
<evidence type="ECO:0000313" key="2">
    <source>
        <dbReference type="Proteomes" id="UP000012118"/>
    </source>
</evidence>
<proteinExistence type="predicted"/>
<dbReference type="EMBL" id="AHNU02000034">
    <property type="protein sequence ID" value="EMN91308.1"/>
    <property type="molecule type" value="Genomic_DNA"/>
</dbReference>
<dbReference type="AlphaFoldDB" id="M6QFN4"/>
<organism evidence="1 2">
    <name type="scientific">Leptospira weilii str. UI 13098</name>
    <dbReference type="NCBI Taxonomy" id="1088542"/>
    <lineage>
        <taxon>Bacteria</taxon>
        <taxon>Pseudomonadati</taxon>
        <taxon>Spirochaetota</taxon>
        <taxon>Spirochaetia</taxon>
        <taxon>Leptospirales</taxon>
        <taxon>Leptospiraceae</taxon>
        <taxon>Leptospira</taxon>
    </lineage>
</organism>
<keyword evidence="2" id="KW-1185">Reference proteome</keyword>